<reference evidence="7" key="1">
    <citation type="journal article" date="2019" name="Int. J. Syst. Evol. Microbiol.">
        <title>The Global Catalogue of Microorganisms (GCM) 10K type strain sequencing project: providing services to taxonomists for standard genome sequencing and annotation.</title>
        <authorList>
            <consortium name="The Broad Institute Genomics Platform"/>
            <consortium name="The Broad Institute Genome Sequencing Center for Infectious Disease"/>
            <person name="Wu L."/>
            <person name="Ma J."/>
        </authorList>
    </citation>
    <scope>NUCLEOTIDE SEQUENCE [LARGE SCALE GENOMIC DNA]</scope>
    <source>
        <strain evidence="7">JCM 17111</strain>
    </source>
</reference>
<accession>A0ABP6YH38</accession>
<evidence type="ECO:0000259" key="5">
    <source>
        <dbReference type="Pfam" id="PF00884"/>
    </source>
</evidence>
<evidence type="ECO:0000256" key="3">
    <source>
        <dbReference type="ARBA" id="ARBA00022801"/>
    </source>
</evidence>
<sequence>MTDDQGYADISVHGSPDVLTPNMDKLKSQSISLEDFHVSPTCAPTRSAIMTGRHPFKNGITHTILERERMALDITTLPEVFKRKQYATGIFGKWHLGDETKYQPENRGFDEVFIHGGGGIGQAYPGSCADVPDNKYFNPTIKHNGTFIETTGFCTDVFFAQALSWIGQKSKENKPFFAYIPTNAPHGPFIAPEKYKEKFVNQGYPLNAQGFYGMIENVDDNLGVLMKKLEDWGIADNTILIFMSDNGKTWGGQNTVHGKTYNAGMKGFKGSVYEGGTRVPFFIRWPNKFKAGKKVDVLLNHYDILPTLADLLDIDISDLSDLDGQSFLSYLNSDTYKGQDRYRFVHLGRWPLNPKNVNNQKIDDRWVGTEESSNPNNSKYKNCSVRNEQYRLANNNELYDLINDPGETTNIAEEYPLIVEQMRKEYDKWWNSIEPFLVNEKVSLADEKPFWVNYNKQKETSGVAHWMYPSLD</sequence>
<evidence type="ECO:0000256" key="1">
    <source>
        <dbReference type="ARBA" id="ARBA00008779"/>
    </source>
</evidence>
<feature type="domain" description="Sulfatase N-terminal" evidence="5">
    <location>
        <begin position="1"/>
        <end position="314"/>
    </location>
</feature>
<evidence type="ECO:0000313" key="7">
    <source>
        <dbReference type="Proteomes" id="UP001500954"/>
    </source>
</evidence>
<keyword evidence="3" id="KW-0378">Hydrolase</keyword>
<comment type="similarity">
    <text evidence="1">Belongs to the sulfatase family.</text>
</comment>
<dbReference type="Pfam" id="PF00884">
    <property type="entry name" value="Sulfatase"/>
    <property type="match status" value="1"/>
</dbReference>
<dbReference type="InterPro" id="IPR017850">
    <property type="entry name" value="Alkaline_phosphatase_core_sf"/>
</dbReference>
<dbReference type="SUPFAM" id="SSF53649">
    <property type="entry name" value="Alkaline phosphatase-like"/>
    <property type="match status" value="1"/>
</dbReference>
<dbReference type="CDD" id="cd16146">
    <property type="entry name" value="ARS_like"/>
    <property type="match status" value="1"/>
</dbReference>
<evidence type="ECO:0000256" key="2">
    <source>
        <dbReference type="ARBA" id="ARBA00022723"/>
    </source>
</evidence>
<name>A0ABP6YH38_9FLAO</name>
<dbReference type="PANTHER" id="PTHR42693">
    <property type="entry name" value="ARYLSULFATASE FAMILY MEMBER"/>
    <property type="match status" value="1"/>
</dbReference>
<evidence type="ECO:0000256" key="4">
    <source>
        <dbReference type="ARBA" id="ARBA00022837"/>
    </source>
</evidence>
<dbReference type="Gene3D" id="3.40.720.10">
    <property type="entry name" value="Alkaline Phosphatase, subunit A"/>
    <property type="match status" value="1"/>
</dbReference>
<dbReference type="InterPro" id="IPR024607">
    <property type="entry name" value="Sulfatase_CS"/>
</dbReference>
<dbReference type="PANTHER" id="PTHR42693:SF53">
    <property type="entry name" value="ENDO-4-O-SULFATASE"/>
    <property type="match status" value="1"/>
</dbReference>
<gene>
    <name evidence="6" type="ORF">GCM10022395_33270</name>
</gene>
<keyword evidence="2" id="KW-0479">Metal-binding</keyword>
<dbReference type="Gene3D" id="3.30.1120.10">
    <property type="match status" value="1"/>
</dbReference>
<protein>
    <submittedName>
        <fullName evidence="6">Arylsulfatase</fullName>
    </submittedName>
</protein>
<keyword evidence="4" id="KW-0106">Calcium</keyword>
<dbReference type="PROSITE" id="PS00523">
    <property type="entry name" value="SULFATASE_1"/>
    <property type="match status" value="1"/>
</dbReference>
<keyword evidence="7" id="KW-1185">Reference proteome</keyword>
<dbReference type="EMBL" id="BAABCY010000092">
    <property type="protein sequence ID" value="GAA3582256.1"/>
    <property type="molecule type" value="Genomic_DNA"/>
</dbReference>
<comment type="caution">
    <text evidence="6">The sequence shown here is derived from an EMBL/GenBank/DDBJ whole genome shotgun (WGS) entry which is preliminary data.</text>
</comment>
<dbReference type="Proteomes" id="UP001500954">
    <property type="component" value="Unassembled WGS sequence"/>
</dbReference>
<dbReference type="InterPro" id="IPR000917">
    <property type="entry name" value="Sulfatase_N"/>
</dbReference>
<dbReference type="InterPro" id="IPR050738">
    <property type="entry name" value="Sulfatase"/>
</dbReference>
<proteinExistence type="inferred from homology"/>
<evidence type="ECO:0000313" key="6">
    <source>
        <dbReference type="EMBL" id="GAA3582256.1"/>
    </source>
</evidence>
<organism evidence="6 7">
    <name type="scientific">Snuella lapsa</name>
    <dbReference type="NCBI Taxonomy" id="870481"/>
    <lineage>
        <taxon>Bacteria</taxon>
        <taxon>Pseudomonadati</taxon>
        <taxon>Bacteroidota</taxon>
        <taxon>Flavobacteriia</taxon>
        <taxon>Flavobacteriales</taxon>
        <taxon>Flavobacteriaceae</taxon>
        <taxon>Snuella</taxon>
    </lineage>
</organism>